<dbReference type="PANTHER" id="PTHR22923">
    <property type="entry name" value="CEREBELLIN-RELATED"/>
    <property type="match status" value="1"/>
</dbReference>
<gene>
    <name evidence="5" type="ORF">MGAL_10B072979</name>
</gene>
<dbReference type="EMBL" id="UYJE01002477">
    <property type="protein sequence ID" value="VDI11058.1"/>
    <property type="molecule type" value="Genomic_DNA"/>
</dbReference>
<evidence type="ECO:0000313" key="6">
    <source>
        <dbReference type="Proteomes" id="UP000596742"/>
    </source>
</evidence>
<dbReference type="SUPFAM" id="SSF49842">
    <property type="entry name" value="TNF-like"/>
    <property type="match status" value="1"/>
</dbReference>
<reference evidence="5" key="1">
    <citation type="submission" date="2018-11" db="EMBL/GenBank/DDBJ databases">
        <authorList>
            <person name="Alioto T."/>
            <person name="Alioto T."/>
        </authorList>
    </citation>
    <scope>NUCLEOTIDE SEQUENCE</scope>
</reference>
<dbReference type="GO" id="GO:0005576">
    <property type="term" value="C:extracellular region"/>
    <property type="evidence" value="ECO:0007669"/>
    <property type="project" value="UniProtKB-SubCell"/>
</dbReference>
<organism evidence="5 6">
    <name type="scientific">Mytilus galloprovincialis</name>
    <name type="common">Mediterranean mussel</name>
    <dbReference type="NCBI Taxonomy" id="29158"/>
    <lineage>
        <taxon>Eukaryota</taxon>
        <taxon>Metazoa</taxon>
        <taxon>Spiralia</taxon>
        <taxon>Lophotrochozoa</taxon>
        <taxon>Mollusca</taxon>
        <taxon>Bivalvia</taxon>
        <taxon>Autobranchia</taxon>
        <taxon>Pteriomorphia</taxon>
        <taxon>Mytilida</taxon>
        <taxon>Mytiloidea</taxon>
        <taxon>Mytilidae</taxon>
        <taxon>Mytilinae</taxon>
        <taxon>Mytilus</taxon>
    </lineage>
</organism>
<comment type="caution">
    <text evidence="5">The sequence shown here is derived from an EMBL/GenBank/DDBJ whole genome shotgun (WGS) entry which is preliminary data.</text>
</comment>
<feature type="domain" description="C1q" evidence="4">
    <location>
        <begin position="89"/>
        <end position="214"/>
    </location>
</feature>
<dbReference type="PRINTS" id="PR00007">
    <property type="entry name" value="COMPLEMNTC1Q"/>
</dbReference>
<evidence type="ECO:0000259" key="4">
    <source>
        <dbReference type="PROSITE" id="PS50871"/>
    </source>
</evidence>
<dbReference type="Proteomes" id="UP000596742">
    <property type="component" value="Unassembled WGS sequence"/>
</dbReference>
<dbReference type="PROSITE" id="PS50871">
    <property type="entry name" value="C1Q"/>
    <property type="match status" value="1"/>
</dbReference>
<proteinExistence type="predicted"/>
<keyword evidence="6" id="KW-1185">Reference proteome</keyword>
<dbReference type="InterPro" id="IPR001073">
    <property type="entry name" value="C1q_dom"/>
</dbReference>
<evidence type="ECO:0000256" key="3">
    <source>
        <dbReference type="ARBA" id="ARBA00022729"/>
    </source>
</evidence>
<protein>
    <recommendedName>
        <fullName evidence="4">C1q domain-containing protein</fullName>
    </recommendedName>
</protein>
<evidence type="ECO:0000313" key="5">
    <source>
        <dbReference type="EMBL" id="VDI11058.1"/>
    </source>
</evidence>
<evidence type="ECO:0000256" key="2">
    <source>
        <dbReference type="ARBA" id="ARBA00022525"/>
    </source>
</evidence>
<dbReference type="OrthoDB" id="10009278at2759"/>
<dbReference type="InterPro" id="IPR050822">
    <property type="entry name" value="Cerebellin_Synaptic_Org"/>
</dbReference>
<keyword evidence="3" id="KW-0732">Signal</keyword>
<sequence>MQRSQHGTSANHTLYTLGWVRQNVKQIHSLRVRMKCYLVLVVVIIRANFLKVEADCNAGKGKTTCITEDLLYMLMNKPGSSLSQCECKDRNKRTAFMANFKKTVTASTDYVFKFDKVRANQGNSYNPNTGMFTAPREGLYHFSTTLTVYKTGNAAFLLMKNDKYYIRGYIVPTQHSSHTLSVLIDLKKGDTVYVKSGNSYVVQQDYSYFSGYLL</sequence>
<name>A0A8B6CWX6_MYTGA</name>
<dbReference type="InterPro" id="IPR008983">
    <property type="entry name" value="Tumour_necrosis_fac-like_dom"/>
</dbReference>
<keyword evidence="2" id="KW-0964">Secreted</keyword>
<dbReference type="PANTHER" id="PTHR22923:SF116">
    <property type="entry name" value="C1Q DOMAIN-CONTAINING PROTEIN"/>
    <property type="match status" value="1"/>
</dbReference>
<accession>A0A8B6CWX6</accession>
<dbReference type="AlphaFoldDB" id="A0A8B6CWX6"/>
<evidence type="ECO:0000256" key="1">
    <source>
        <dbReference type="ARBA" id="ARBA00004613"/>
    </source>
</evidence>
<dbReference type="Pfam" id="PF00386">
    <property type="entry name" value="C1q"/>
    <property type="match status" value="1"/>
</dbReference>
<comment type="subcellular location">
    <subcellularLocation>
        <location evidence="1">Secreted</location>
    </subcellularLocation>
</comment>
<dbReference type="SMART" id="SM00110">
    <property type="entry name" value="C1Q"/>
    <property type="match status" value="1"/>
</dbReference>
<dbReference type="Gene3D" id="2.60.120.40">
    <property type="match status" value="1"/>
</dbReference>